<evidence type="ECO:0000313" key="4">
    <source>
        <dbReference type="Proteomes" id="UP000242770"/>
    </source>
</evidence>
<dbReference type="GO" id="GO:0070475">
    <property type="term" value="P:rRNA base methylation"/>
    <property type="evidence" value="ECO:0007669"/>
    <property type="project" value="TreeGrafter"/>
</dbReference>
<gene>
    <name evidence="3" type="primary">SSCI50000.1</name>
</gene>
<evidence type="ECO:0000256" key="2">
    <source>
        <dbReference type="ARBA" id="ARBA00022679"/>
    </source>
</evidence>
<keyword evidence="2" id="KW-0808">Transferase</keyword>
<dbReference type="Pfam" id="PF05971">
    <property type="entry name" value="Methyltransf_10"/>
    <property type="match status" value="1"/>
</dbReference>
<evidence type="ECO:0000313" key="3">
    <source>
        <dbReference type="EMBL" id="CDW98211.1"/>
    </source>
</evidence>
<dbReference type="EMBL" id="CCFA01002956">
    <property type="protein sequence ID" value="CDW98211.1"/>
    <property type="molecule type" value="Genomic_DNA"/>
</dbReference>
<dbReference type="PANTHER" id="PTHR13393">
    <property type="entry name" value="SAM-DEPENDENT METHYLTRANSFERASE"/>
    <property type="match status" value="1"/>
</dbReference>
<dbReference type="PANTHER" id="PTHR13393:SF0">
    <property type="entry name" value="RNA N6-ADENOSINE-METHYLTRANSFERASE METTL16"/>
    <property type="match status" value="1"/>
</dbReference>
<dbReference type="GO" id="GO:0005634">
    <property type="term" value="C:nucleus"/>
    <property type="evidence" value="ECO:0007669"/>
    <property type="project" value="TreeGrafter"/>
</dbReference>
<sequence>MASNRIYRFKTPNFRQLAIKYPSFSAFVKDSGGYEAKIDFQDSDAVRCLAQTLLLDDFGIHATLSPSNLCPMIPNRLAYISFVYELLSWTLPTWYLLELLRRRPLELRFTATDIDEESLEYARKNVVGCASDEVKGRIELVDVGEGDAFVPVGVEGRYDFTMCNPPFYSSRQEMDELARFKKQPANAVCHGTPSEMIVTGGEVSFVQRMMRESITSRKVLWWTCMLGKLSSVVTLSGELKQLAMQQKVAGWGVHELHTGGGKTKRWVIMWTVAAATGLRIPDRLSRDGLPSSLEKNKPVSTEQCGNVLKLGSGWTRKELLEATTRILDELEGCSVYPSAYQQVDDLLYQSRGGRNTETAMTADTGAIDVIVTKESWTRKARRAKLQTAATSTIAPPQAPSTEPLLMARILFSESQDINETGLVVKVNWTYGMDAVKFESFAMFLLAAVERRVTEDAHPRSQ</sequence>
<keyword evidence="4" id="KW-1185">Reference proteome</keyword>
<organism evidence="3 4">
    <name type="scientific">Sporisorium scitamineum</name>
    <dbReference type="NCBI Taxonomy" id="49012"/>
    <lineage>
        <taxon>Eukaryota</taxon>
        <taxon>Fungi</taxon>
        <taxon>Dikarya</taxon>
        <taxon>Basidiomycota</taxon>
        <taxon>Ustilaginomycotina</taxon>
        <taxon>Ustilaginomycetes</taxon>
        <taxon>Ustilaginales</taxon>
        <taxon>Ustilaginaceae</taxon>
        <taxon>Sporisorium</taxon>
    </lineage>
</organism>
<name>A0A0F7S756_9BASI</name>
<dbReference type="SUPFAM" id="SSF53335">
    <property type="entry name" value="S-adenosyl-L-methionine-dependent methyltransferases"/>
    <property type="match status" value="1"/>
</dbReference>
<reference evidence="4" key="1">
    <citation type="submission" date="2014-06" db="EMBL/GenBank/DDBJ databases">
        <authorList>
            <person name="Berkman P.J."/>
        </authorList>
    </citation>
    <scope>NUCLEOTIDE SEQUENCE [LARGE SCALE GENOMIC DNA]</scope>
</reference>
<dbReference type="Proteomes" id="UP000242770">
    <property type="component" value="Unassembled WGS sequence"/>
</dbReference>
<evidence type="ECO:0000256" key="1">
    <source>
        <dbReference type="ARBA" id="ARBA00022603"/>
    </source>
</evidence>
<keyword evidence="1" id="KW-0489">Methyltransferase</keyword>
<dbReference type="CDD" id="cd02440">
    <property type="entry name" value="AdoMet_MTases"/>
    <property type="match status" value="1"/>
</dbReference>
<dbReference type="InterPro" id="IPR029063">
    <property type="entry name" value="SAM-dependent_MTases_sf"/>
</dbReference>
<protein>
    <recommendedName>
        <fullName evidence="5">U6 small nuclear RNA (adenine-(43)-N(6))-methyltransferase</fullName>
    </recommendedName>
</protein>
<dbReference type="Gene3D" id="3.40.50.150">
    <property type="entry name" value="Vaccinia Virus protein VP39"/>
    <property type="match status" value="1"/>
</dbReference>
<accession>A0A0F7S756</accession>
<dbReference type="AlphaFoldDB" id="A0A0F7S756"/>
<dbReference type="GO" id="GO:0008168">
    <property type="term" value="F:methyltransferase activity"/>
    <property type="evidence" value="ECO:0007669"/>
    <property type="project" value="UniProtKB-KW"/>
</dbReference>
<proteinExistence type="predicted"/>
<evidence type="ECO:0008006" key="5">
    <source>
        <dbReference type="Google" id="ProtNLM"/>
    </source>
</evidence>
<dbReference type="InterPro" id="IPR010286">
    <property type="entry name" value="METTL16/RlmF"/>
</dbReference>
<dbReference type="STRING" id="49012.A0A0F7S756"/>